<evidence type="ECO:0000313" key="2">
    <source>
        <dbReference type="EMBL" id="UZD40840.1"/>
    </source>
</evidence>
<dbReference type="AlphaFoldDB" id="A0AA47A187"/>
<sequence length="47" mass="5517">MRAARADKEMTNERRTKDEQKTVRAARADGERTNKERRKCGGKLKLR</sequence>
<accession>A0AA47A187</accession>
<protein>
    <submittedName>
        <fullName evidence="2">Uncharacterized protein</fullName>
    </submittedName>
</protein>
<feature type="region of interest" description="Disordered" evidence="1">
    <location>
        <begin position="1"/>
        <end position="47"/>
    </location>
</feature>
<gene>
    <name evidence="2" type="ORF">OL231_11820</name>
</gene>
<evidence type="ECO:0000256" key="1">
    <source>
        <dbReference type="SAM" id="MobiDB-lite"/>
    </source>
</evidence>
<dbReference type="EMBL" id="CP110230">
    <property type="protein sequence ID" value="UZD40840.1"/>
    <property type="molecule type" value="Genomic_DNA"/>
</dbReference>
<dbReference type="Proteomes" id="UP001163262">
    <property type="component" value="Chromosome"/>
</dbReference>
<reference evidence="2" key="1">
    <citation type="submission" date="2022-10" db="EMBL/GenBank/DDBJ databases">
        <title>Complete genome sequence of Capnocytophaga ochracea KCOM 2812 isolated from actinomycosis lesion.</title>
        <authorList>
            <person name="Kook J.-K."/>
            <person name="Park S.-N."/>
            <person name="Lim Y.K."/>
        </authorList>
    </citation>
    <scope>NUCLEOTIDE SEQUENCE</scope>
    <source>
        <strain evidence="2">KCOM 28121</strain>
    </source>
</reference>
<name>A0AA47A187_CAPOC</name>
<feature type="compositionally biased region" description="Basic residues" evidence="1">
    <location>
        <begin position="35"/>
        <end position="47"/>
    </location>
</feature>
<proteinExistence type="predicted"/>
<feature type="compositionally biased region" description="Basic and acidic residues" evidence="1">
    <location>
        <begin position="1"/>
        <end position="34"/>
    </location>
</feature>
<organism evidence="2 3">
    <name type="scientific">Capnocytophaga ochracea</name>
    <dbReference type="NCBI Taxonomy" id="1018"/>
    <lineage>
        <taxon>Bacteria</taxon>
        <taxon>Pseudomonadati</taxon>
        <taxon>Bacteroidota</taxon>
        <taxon>Flavobacteriia</taxon>
        <taxon>Flavobacteriales</taxon>
        <taxon>Flavobacteriaceae</taxon>
        <taxon>Capnocytophaga</taxon>
    </lineage>
</organism>
<dbReference type="RefSeq" id="WP_264860394.1">
    <property type="nucleotide sequence ID" value="NZ_CP110230.1"/>
</dbReference>
<evidence type="ECO:0000313" key="3">
    <source>
        <dbReference type="Proteomes" id="UP001163262"/>
    </source>
</evidence>